<dbReference type="RefSeq" id="WP_380049912.1">
    <property type="nucleotide sequence ID" value="NZ_JBHSOH010000015.1"/>
</dbReference>
<feature type="transmembrane region" description="Helical" evidence="1">
    <location>
        <begin position="46"/>
        <end position="68"/>
    </location>
</feature>
<keyword evidence="2" id="KW-0732">Signal</keyword>
<dbReference type="Proteomes" id="UP001595979">
    <property type="component" value="Unassembled WGS sequence"/>
</dbReference>
<feature type="signal peptide" evidence="2">
    <location>
        <begin position="1"/>
        <end position="30"/>
    </location>
</feature>
<evidence type="ECO:0000313" key="3">
    <source>
        <dbReference type="EMBL" id="MFC5849146.1"/>
    </source>
</evidence>
<organism evidence="3 4">
    <name type="scientific">Deinococcus petrolearius</name>
    <dbReference type="NCBI Taxonomy" id="1751295"/>
    <lineage>
        <taxon>Bacteria</taxon>
        <taxon>Thermotogati</taxon>
        <taxon>Deinococcota</taxon>
        <taxon>Deinococci</taxon>
        <taxon>Deinococcales</taxon>
        <taxon>Deinococcaceae</taxon>
        <taxon>Deinococcus</taxon>
    </lineage>
</organism>
<evidence type="ECO:0000256" key="2">
    <source>
        <dbReference type="SAM" id="SignalP"/>
    </source>
</evidence>
<sequence>MNKTKRRPYPLTLLLATTAAASLVAPPAQAEGIGDLLGPLNGILGMLGQGNLLSMVSMIPGLNFLAGLGPIMDMVNMIPGLSGILNSIPGVSQLLGLLGMAGGGGNLGPLSGQIQDVIKWIKTAKGLFDATNNMFTSGNYSDMASSVNSLMQMAKTNHYVTGAQMKADPQATANQAIAALTDQQRNILRGIGQAKTDAETTALRNLGVTLEASKAQVQRSADNADVITRNNGLTKETQDRVTDSINFSGQTAQAIKDAKKIEDITKLSSAAQLESLRVQALNSAALTAGLANMTKVQVSQSETLGQILSELQSERISKAQAIMAMISEMRVAGEAQKQQAAKYAGQVGTSITGPFRGGQGILGEP</sequence>
<evidence type="ECO:0000313" key="4">
    <source>
        <dbReference type="Proteomes" id="UP001595979"/>
    </source>
</evidence>
<evidence type="ECO:0000256" key="1">
    <source>
        <dbReference type="SAM" id="Phobius"/>
    </source>
</evidence>
<keyword evidence="4" id="KW-1185">Reference proteome</keyword>
<name>A0ABW1DN09_9DEIO</name>
<proteinExistence type="predicted"/>
<keyword evidence="1" id="KW-0472">Membrane</keyword>
<gene>
    <name evidence="3" type="ORF">ACFPQ6_12590</name>
</gene>
<comment type="caution">
    <text evidence="3">The sequence shown here is derived from an EMBL/GenBank/DDBJ whole genome shotgun (WGS) entry which is preliminary data.</text>
</comment>
<reference evidence="4" key="1">
    <citation type="journal article" date="2019" name="Int. J. Syst. Evol. Microbiol.">
        <title>The Global Catalogue of Microorganisms (GCM) 10K type strain sequencing project: providing services to taxonomists for standard genome sequencing and annotation.</title>
        <authorList>
            <consortium name="The Broad Institute Genomics Platform"/>
            <consortium name="The Broad Institute Genome Sequencing Center for Infectious Disease"/>
            <person name="Wu L."/>
            <person name="Ma J."/>
        </authorList>
    </citation>
    <scope>NUCLEOTIDE SEQUENCE [LARGE SCALE GENOMIC DNA]</scope>
    <source>
        <strain evidence="4">CGMCC 1.15053</strain>
    </source>
</reference>
<accession>A0ABW1DN09</accession>
<protein>
    <submittedName>
        <fullName evidence="3">Uncharacterized protein</fullName>
    </submittedName>
</protein>
<keyword evidence="1" id="KW-1133">Transmembrane helix</keyword>
<feature type="chain" id="PRO_5046635586" evidence="2">
    <location>
        <begin position="31"/>
        <end position="365"/>
    </location>
</feature>
<dbReference type="EMBL" id="JBHSOH010000015">
    <property type="protein sequence ID" value="MFC5849146.1"/>
    <property type="molecule type" value="Genomic_DNA"/>
</dbReference>
<keyword evidence="1" id="KW-0812">Transmembrane</keyword>